<feature type="domain" description="Reverse transcriptase zinc-binding" evidence="1">
    <location>
        <begin position="90"/>
        <end position="171"/>
    </location>
</feature>
<dbReference type="EMBL" id="CACSLK010027839">
    <property type="protein sequence ID" value="CAA0833357.1"/>
    <property type="molecule type" value="Genomic_DNA"/>
</dbReference>
<dbReference type="Pfam" id="PF13966">
    <property type="entry name" value="zf-RVT"/>
    <property type="match status" value="1"/>
</dbReference>
<comment type="caution">
    <text evidence="2">The sequence shown here is derived from an EMBL/GenBank/DDBJ whole genome shotgun (WGS) entry which is preliminary data.</text>
</comment>
<protein>
    <recommendedName>
        <fullName evidence="1">Reverse transcriptase zinc-binding domain-containing protein</fullName>
    </recommendedName>
</protein>
<dbReference type="OrthoDB" id="913477at2759"/>
<organism evidence="2 3">
    <name type="scientific">Striga hermonthica</name>
    <name type="common">Purple witchweed</name>
    <name type="synonym">Buchnera hermonthica</name>
    <dbReference type="NCBI Taxonomy" id="68872"/>
    <lineage>
        <taxon>Eukaryota</taxon>
        <taxon>Viridiplantae</taxon>
        <taxon>Streptophyta</taxon>
        <taxon>Embryophyta</taxon>
        <taxon>Tracheophyta</taxon>
        <taxon>Spermatophyta</taxon>
        <taxon>Magnoliopsida</taxon>
        <taxon>eudicotyledons</taxon>
        <taxon>Gunneridae</taxon>
        <taxon>Pentapetalae</taxon>
        <taxon>asterids</taxon>
        <taxon>lamiids</taxon>
        <taxon>Lamiales</taxon>
        <taxon>Orobanchaceae</taxon>
        <taxon>Buchnereae</taxon>
        <taxon>Striga</taxon>
    </lineage>
</organism>
<evidence type="ECO:0000259" key="1">
    <source>
        <dbReference type="Pfam" id="PF13966"/>
    </source>
</evidence>
<accession>A0A9N7RME4</accession>
<gene>
    <name evidence="2" type="ORF">SHERM_28620</name>
</gene>
<proteinExistence type="predicted"/>
<sequence>MVGNGQSIDIWDSPWIPKATRFVTQCCFPADRVNLSKVVDLMLAGRSEWDSDLIFQSFTPQDAENILKIHISKLGRLDKLIWLPNKKGTFTVKSAYQVIQRQKNLERGSEGSSMGQGIQEKVWRVTWHMPIKPNIKTFIWRCYNKCLSTADNLRHRGIKVDEVCCWCGEKEKIWNT</sequence>
<name>A0A9N7RME4_STRHE</name>
<dbReference type="Proteomes" id="UP001153555">
    <property type="component" value="Unassembled WGS sequence"/>
</dbReference>
<dbReference type="InterPro" id="IPR026960">
    <property type="entry name" value="RVT-Znf"/>
</dbReference>
<keyword evidence="3" id="KW-1185">Reference proteome</keyword>
<evidence type="ECO:0000313" key="3">
    <source>
        <dbReference type="Proteomes" id="UP001153555"/>
    </source>
</evidence>
<reference evidence="2" key="1">
    <citation type="submission" date="2019-12" db="EMBL/GenBank/DDBJ databases">
        <authorList>
            <person name="Scholes J."/>
        </authorList>
    </citation>
    <scope>NUCLEOTIDE SEQUENCE</scope>
</reference>
<evidence type="ECO:0000313" key="2">
    <source>
        <dbReference type="EMBL" id="CAA0833357.1"/>
    </source>
</evidence>
<dbReference type="AlphaFoldDB" id="A0A9N7RME4"/>